<dbReference type="RefSeq" id="XP_037898023.1">
    <property type="nucleotide sequence ID" value="XM_038042095.1"/>
</dbReference>
<dbReference type="Proteomes" id="UP000092443">
    <property type="component" value="Unplaced"/>
</dbReference>
<feature type="non-terminal residue" evidence="3">
    <location>
        <position position="447"/>
    </location>
</feature>
<accession>A0A9C6DZZ4</accession>
<organism evidence="2 3">
    <name type="scientific">Glossina fuscipes</name>
    <dbReference type="NCBI Taxonomy" id="7396"/>
    <lineage>
        <taxon>Eukaryota</taxon>
        <taxon>Metazoa</taxon>
        <taxon>Ecdysozoa</taxon>
        <taxon>Arthropoda</taxon>
        <taxon>Hexapoda</taxon>
        <taxon>Insecta</taxon>
        <taxon>Pterygota</taxon>
        <taxon>Neoptera</taxon>
        <taxon>Endopterygota</taxon>
        <taxon>Diptera</taxon>
        <taxon>Brachycera</taxon>
        <taxon>Muscomorpha</taxon>
        <taxon>Hippoboscoidea</taxon>
        <taxon>Glossinidae</taxon>
        <taxon>Glossina</taxon>
    </lineage>
</organism>
<dbReference type="AlphaFoldDB" id="A0A9C6DZZ4"/>
<feature type="compositionally biased region" description="Basic residues" evidence="1">
    <location>
        <begin position="418"/>
        <end position="427"/>
    </location>
</feature>
<feature type="region of interest" description="Disordered" evidence="1">
    <location>
        <begin position="415"/>
        <end position="447"/>
    </location>
</feature>
<protein>
    <submittedName>
        <fullName evidence="3">Uncharacterized protein LOC119642817</fullName>
    </submittedName>
</protein>
<dbReference type="KEGG" id="gfs:119642817"/>
<feature type="compositionally biased region" description="Basic residues" evidence="1">
    <location>
        <begin position="326"/>
        <end position="335"/>
    </location>
</feature>
<name>A0A9C6DZZ4_9MUSC</name>
<proteinExistence type="predicted"/>
<dbReference type="GeneID" id="119642817"/>
<evidence type="ECO:0000313" key="3">
    <source>
        <dbReference type="RefSeq" id="XP_037898023.1"/>
    </source>
</evidence>
<reference evidence="3" key="1">
    <citation type="submission" date="2025-08" db="UniProtKB">
        <authorList>
            <consortium name="RefSeq"/>
        </authorList>
    </citation>
    <scope>IDENTIFICATION</scope>
    <source>
        <tissue evidence="3">Whole body pupa</tissue>
    </source>
</reference>
<feature type="compositionally biased region" description="Low complexity" evidence="1">
    <location>
        <begin position="336"/>
        <end position="345"/>
    </location>
</feature>
<feature type="region of interest" description="Disordered" evidence="1">
    <location>
        <begin position="373"/>
        <end position="392"/>
    </location>
</feature>
<feature type="region of interest" description="Disordered" evidence="1">
    <location>
        <begin position="323"/>
        <end position="356"/>
    </location>
</feature>
<evidence type="ECO:0000313" key="2">
    <source>
        <dbReference type="Proteomes" id="UP000092443"/>
    </source>
</evidence>
<sequence>MPRNAARKLNKNVKQQHRLPYLTRSTSCSSETVIINYNKKLRKRKTKKQFQTFLKNSTEIKGDIKAVEKNCNKRSVNSQFDIEEKKNKKQQLNDRRIIKSFIQDTKYSKQENNSLSEEGELEDFHGFNDLNEDTVSVDAKIAANVDEIVHKFNDINELNVNLTDKIINSVRKHLNGSQIINKDDCIIKSSHKNCDNNKILCDSYNKRDGAIITRAAAVAAAAASAVNSLAFKGKSSPSAAVAAKATAAAVVTTTKTYPSSSVAKTIEATPSALCPIVIETVITTQTVDNSSSAGIATAAVDSVCNSSKSFSISSTAAFVTNEERKHQLHHHHRQRQQQQQQTEQQSEYQKDSLNNGKVIKTIASTITATTTNNKKLNLKRSPFPNPKEASDRLTTLRKRRITIDNFNNLRREEQRIQSPHHHQRQHQLQRQTEKQWEYQEKSLNNGK</sequence>
<keyword evidence="2" id="KW-1185">Reference proteome</keyword>
<feature type="compositionally biased region" description="Basic and acidic residues" evidence="1">
    <location>
        <begin position="431"/>
        <end position="440"/>
    </location>
</feature>
<gene>
    <name evidence="3" type="primary">LOC119642817</name>
</gene>
<evidence type="ECO:0000256" key="1">
    <source>
        <dbReference type="SAM" id="MobiDB-lite"/>
    </source>
</evidence>